<evidence type="ECO:0000256" key="1">
    <source>
        <dbReference type="ARBA" id="ARBA00022723"/>
    </source>
</evidence>
<dbReference type="Gene3D" id="3.40.1790.10">
    <property type="entry name" value="Indigoidine synthase domain"/>
    <property type="match status" value="1"/>
</dbReference>
<dbReference type="OrthoDB" id="198885at2759"/>
<evidence type="ECO:0000256" key="2">
    <source>
        <dbReference type="ARBA" id="ARBA00022801"/>
    </source>
</evidence>
<dbReference type="PANTHER" id="PTHR42909">
    <property type="entry name" value="ZGC:136858"/>
    <property type="match status" value="1"/>
</dbReference>
<dbReference type="GO" id="GO:0005737">
    <property type="term" value="C:cytoplasm"/>
    <property type="evidence" value="ECO:0007669"/>
    <property type="project" value="TreeGrafter"/>
</dbReference>
<dbReference type="EMBL" id="JACEEZ010019844">
    <property type="protein sequence ID" value="KAG0715268.1"/>
    <property type="molecule type" value="Genomic_DNA"/>
</dbReference>
<keyword evidence="1" id="KW-0479">Metal-binding</keyword>
<dbReference type="Pfam" id="PF04227">
    <property type="entry name" value="Indigoidine_A"/>
    <property type="match status" value="1"/>
</dbReference>
<dbReference type="AlphaFoldDB" id="A0A8J4XUW8"/>
<evidence type="ECO:0000313" key="6">
    <source>
        <dbReference type="EMBL" id="KAG0715268.1"/>
    </source>
</evidence>
<dbReference type="Proteomes" id="UP000770661">
    <property type="component" value="Unassembled WGS sequence"/>
</dbReference>
<sequence>MDHWDHKGANSSEHDTLCVLYRHKPQAVLSKPMMRSDTSVVHGLKALKEVLPCQQLQTFEENLKKYDLPTSYRGHDQPAYADDDLDGLIESRVKEYQNFKFCCQYLSRFQVVLDHLRPDREGSWDLHLDAMQRALYEFATWDCTNYLRWGTVYLEDCRNMPQEVYENFAERHSFSVKDKPGVFTAVGGDQKLEQTINLYSKCSDSIIGHCKRKQFVAQRDLILHEMMGVNNLLLEITSVREHTSEAHMATFWPSHQNKMMLEQLIDKHVPGLARDLPHLTVVRQLSMQGDDWPCTSLYKDNRTVLPELYSQIDEADLRQVLHTFHCATAGYKTSVVLSNDTDVAVALLYHYPTLEEAGLSELWMRGGRGKTVRYIPLHILHKHHGQDICNVLPALHSLTGCDATRKVGTKKAALKAQPTQWLRNFGREVTITPEIKADAEKFLVLVIKCHHVGKSRAAKTPTTEDGRTHIGTLVSWVHALEQNTVTGCHDVCAPELCPVQAAAAGTLVFTAPPRGAVPATVAVLNGRVHVGLSYDQLHDLATKKDCIKISRRDFPYVLAKGLSGGTTVSGTMVVAHRAGIPVFVTGGIGGVHRGAETTLDVSADLTELGRTPVTVVSAGVKSILDVGRTLEYLETQGVCVSVLGPDARFPDFFTRDSGFVAPSHVESPAVAALMMQTRLELNLECGMLIAVPIPEEHQAEGHVIKEAIDQAVGEAVNVTGRDVTPFILRRVSEITAGRSLTSSIL</sequence>
<dbReference type="SUPFAM" id="SSF110581">
    <property type="entry name" value="Indigoidine synthase A-like"/>
    <property type="match status" value="1"/>
</dbReference>
<organism evidence="6 7">
    <name type="scientific">Chionoecetes opilio</name>
    <name type="common">Atlantic snow crab</name>
    <name type="synonym">Cancer opilio</name>
    <dbReference type="NCBI Taxonomy" id="41210"/>
    <lineage>
        <taxon>Eukaryota</taxon>
        <taxon>Metazoa</taxon>
        <taxon>Ecdysozoa</taxon>
        <taxon>Arthropoda</taxon>
        <taxon>Crustacea</taxon>
        <taxon>Multicrustacea</taxon>
        <taxon>Malacostraca</taxon>
        <taxon>Eumalacostraca</taxon>
        <taxon>Eucarida</taxon>
        <taxon>Decapoda</taxon>
        <taxon>Pleocyemata</taxon>
        <taxon>Brachyura</taxon>
        <taxon>Eubrachyura</taxon>
        <taxon>Majoidea</taxon>
        <taxon>Majidae</taxon>
        <taxon>Chionoecetes</taxon>
    </lineage>
</organism>
<evidence type="ECO:0000256" key="4">
    <source>
        <dbReference type="ARBA" id="ARBA00023239"/>
    </source>
</evidence>
<keyword evidence="5 6" id="KW-0326">Glycosidase</keyword>
<keyword evidence="4" id="KW-0456">Lyase</keyword>
<dbReference type="GO" id="GO:0016798">
    <property type="term" value="F:hydrolase activity, acting on glycosyl bonds"/>
    <property type="evidence" value="ECO:0007669"/>
    <property type="project" value="UniProtKB-KW"/>
</dbReference>
<dbReference type="PANTHER" id="PTHR42909:SF1">
    <property type="entry name" value="CARBOHYDRATE KINASE PFKB DOMAIN-CONTAINING PROTEIN"/>
    <property type="match status" value="1"/>
</dbReference>
<protein>
    <submittedName>
        <fullName evidence="6">Pseudouridine-5'-phosphate glycosidase</fullName>
    </submittedName>
</protein>
<gene>
    <name evidence="6" type="primary">psuG</name>
    <name evidence="6" type="ORF">GWK47_012319</name>
</gene>
<comment type="caution">
    <text evidence="6">The sequence shown here is derived from an EMBL/GenBank/DDBJ whole genome shotgun (WGS) entry which is preliminary data.</text>
</comment>
<keyword evidence="7" id="KW-1185">Reference proteome</keyword>
<dbReference type="GO" id="GO:0004730">
    <property type="term" value="F:pseudouridylate synthase activity"/>
    <property type="evidence" value="ECO:0007669"/>
    <property type="project" value="InterPro"/>
</dbReference>
<evidence type="ECO:0000256" key="3">
    <source>
        <dbReference type="ARBA" id="ARBA00023211"/>
    </source>
</evidence>
<keyword evidence="2" id="KW-0378">Hydrolase</keyword>
<evidence type="ECO:0000256" key="5">
    <source>
        <dbReference type="ARBA" id="ARBA00023295"/>
    </source>
</evidence>
<dbReference type="GO" id="GO:0046872">
    <property type="term" value="F:metal ion binding"/>
    <property type="evidence" value="ECO:0007669"/>
    <property type="project" value="UniProtKB-KW"/>
</dbReference>
<reference evidence="6" key="1">
    <citation type="submission" date="2020-07" db="EMBL/GenBank/DDBJ databases">
        <title>The High-quality genome of the commercially important snow crab, Chionoecetes opilio.</title>
        <authorList>
            <person name="Jeong J.-H."/>
            <person name="Ryu S."/>
        </authorList>
    </citation>
    <scope>NUCLEOTIDE SEQUENCE</scope>
    <source>
        <strain evidence="6">MADBK_172401_WGS</strain>
        <tissue evidence="6">Digestive gland</tissue>
    </source>
</reference>
<keyword evidence="3" id="KW-0464">Manganese</keyword>
<accession>A0A8J4XUW8</accession>
<proteinExistence type="predicted"/>
<name>A0A8J4XUW8_CHIOP</name>
<dbReference type="InterPro" id="IPR022830">
    <property type="entry name" value="Indigdn_synthA-like"/>
</dbReference>
<dbReference type="InterPro" id="IPR007342">
    <property type="entry name" value="PsuG"/>
</dbReference>
<evidence type="ECO:0000313" key="7">
    <source>
        <dbReference type="Proteomes" id="UP000770661"/>
    </source>
</evidence>